<dbReference type="Proteomes" id="UP001303373">
    <property type="component" value="Chromosome 10"/>
</dbReference>
<feature type="region of interest" description="Disordered" evidence="1">
    <location>
        <begin position="292"/>
        <end position="370"/>
    </location>
</feature>
<dbReference type="PRINTS" id="PR01217">
    <property type="entry name" value="PRICHEXTENSN"/>
</dbReference>
<evidence type="ECO:0000256" key="1">
    <source>
        <dbReference type="SAM" id="MobiDB-lite"/>
    </source>
</evidence>
<keyword evidence="3" id="KW-1185">Reference proteome</keyword>
<protein>
    <submittedName>
        <fullName evidence="2">Uncharacterized protein</fullName>
    </submittedName>
</protein>
<feature type="compositionally biased region" description="Basic and acidic residues" evidence="1">
    <location>
        <begin position="15"/>
        <end position="26"/>
    </location>
</feature>
<feature type="compositionally biased region" description="Pro residues" evidence="1">
    <location>
        <begin position="171"/>
        <end position="185"/>
    </location>
</feature>
<proteinExistence type="predicted"/>
<organism evidence="2 3">
    <name type="scientific">Acrodontium crateriforme</name>
    <dbReference type="NCBI Taxonomy" id="150365"/>
    <lineage>
        <taxon>Eukaryota</taxon>
        <taxon>Fungi</taxon>
        <taxon>Dikarya</taxon>
        <taxon>Ascomycota</taxon>
        <taxon>Pezizomycotina</taxon>
        <taxon>Dothideomycetes</taxon>
        <taxon>Dothideomycetidae</taxon>
        <taxon>Mycosphaerellales</taxon>
        <taxon>Teratosphaeriaceae</taxon>
        <taxon>Acrodontium</taxon>
    </lineage>
</organism>
<evidence type="ECO:0000313" key="2">
    <source>
        <dbReference type="EMBL" id="WPH03567.1"/>
    </source>
</evidence>
<feature type="region of interest" description="Disordered" evidence="1">
    <location>
        <begin position="1"/>
        <end position="239"/>
    </location>
</feature>
<feature type="compositionally biased region" description="Pro residues" evidence="1">
    <location>
        <begin position="197"/>
        <end position="213"/>
    </location>
</feature>
<dbReference type="AlphaFoldDB" id="A0AAQ3M7W8"/>
<feature type="compositionally biased region" description="Basic and acidic residues" evidence="1">
    <location>
        <begin position="37"/>
        <end position="47"/>
    </location>
</feature>
<feature type="compositionally biased region" description="Low complexity" evidence="1">
    <location>
        <begin position="75"/>
        <end position="92"/>
    </location>
</feature>
<reference evidence="2 3" key="1">
    <citation type="submission" date="2023-11" db="EMBL/GenBank/DDBJ databases">
        <title>An acidophilic fungus is an integral part of prey digestion in a carnivorous sundew plant.</title>
        <authorList>
            <person name="Tsai I.J."/>
        </authorList>
    </citation>
    <scope>NUCLEOTIDE SEQUENCE [LARGE SCALE GENOMIC DNA]</scope>
    <source>
        <strain evidence="2">169a</strain>
    </source>
</reference>
<feature type="region of interest" description="Disordered" evidence="1">
    <location>
        <begin position="261"/>
        <end position="280"/>
    </location>
</feature>
<sequence length="370" mass="38186">MDKAKGIAKNGWHPSWDKKISRDTWKSDLIGMAPGAKKKDPYADQKNHQSTPLSSLRDPASFGPPPKSTTYYGDSANASSTPTSATQAMPATRAVPTAPSASVNRPVPTPKATKPTTGGWGAPVPVSTRKPEQEQEAEEPPAPPQPYRVDTSGLRTDHLPKPPLRRTIGETPPPASAGRGPPPGLPSRQTPSLPARQTPPLPARGTVPPPVLPPRQNEYPDEYTPAPPPPYSALSDTGAVNTATASRLAQAGVQVPGLEIGAQSAQPIQPGRPSVPVGHGDQISELQQRFARMGSGGAQNAPAASSARFGGHPSAAIAAAAKKPPPPPPVKKPALSTTNHPSADNGVPAPRANGGPAPPPLPLATKPRPA</sequence>
<name>A0AAQ3M7W8_9PEZI</name>
<dbReference type="EMBL" id="CP138589">
    <property type="protein sequence ID" value="WPH03567.1"/>
    <property type="molecule type" value="Genomic_DNA"/>
</dbReference>
<evidence type="ECO:0000313" key="3">
    <source>
        <dbReference type="Proteomes" id="UP001303373"/>
    </source>
</evidence>
<accession>A0AAQ3M7W8</accession>
<feature type="compositionally biased region" description="Pro residues" evidence="1">
    <location>
        <begin position="356"/>
        <end position="370"/>
    </location>
</feature>
<gene>
    <name evidence="2" type="ORF">R9X50_00644800</name>
</gene>